<keyword evidence="2" id="KW-0732">Signal</keyword>
<dbReference type="AlphaFoldDB" id="A0A2K2HB46"/>
<dbReference type="GO" id="GO:0016020">
    <property type="term" value="C:membrane"/>
    <property type="evidence" value="ECO:0007669"/>
    <property type="project" value="InterPro"/>
</dbReference>
<dbReference type="InterPro" id="IPR007428">
    <property type="entry name" value="MlaA"/>
</dbReference>
<dbReference type="Proteomes" id="UP000236340">
    <property type="component" value="Unassembled WGS sequence"/>
</dbReference>
<comment type="similarity">
    <text evidence="1">Belongs to the MlaA family.</text>
</comment>
<sequence>MDRQHGDKLGPTGERAEFLSLVIYGVGHGPYLVLPVFGPSNLRDATGIAVDGLVFDAIDPLNFENNDLDVPFYLLYAIDTRKRIDFRYYGSGNPFEYELIRFLYTKKRELEIAD</sequence>
<gene>
    <name evidence="3" type="ORF">C2E25_06960</name>
</gene>
<name>A0A2K2HB46_9BACT</name>
<protein>
    <submittedName>
        <fullName evidence="3">Uncharacterized protein</fullName>
    </submittedName>
</protein>
<dbReference type="PANTHER" id="PTHR30035">
    <property type="entry name" value="LIPOPROTEIN VACJ-RELATED"/>
    <property type="match status" value="1"/>
</dbReference>
<dbReference type="PANTHER" id="PTHR30035:SF3">
    <property type="entry name" value="INTERMEMBRANE PHOSPHOLIPID TRANSPORT SYSTEM LIPOPROTEIN MLAA"/>
    <property type="match status" value="1"/>
</dbReference>
<dbReference type="EMBL" id="PPFX01000012">
    <property type="protein sequence ID" value="PNU20453.1"/>
    <property type="molecule type" value="Genomic_DNA"/>
</dbReference>
<evidence type="ECO:0000256" key="1">
    <source>
        <dbReference type="ARBA" id="ARBA00010634"/>
    </source>
</evidence>
<evidence type="ECO:0000313" key="4">
    <source>
        <dbReference type="Proteomes" id="UP000236340"/>
    </source>
</evidence>
<reference evidence="3 4" key="1">
    <citation type="journal article" date="2018" name="Genome Announc.">
        <title>Genome Sequence of Geothermobacter sp. HR-1 Iron Reducer from the Loihi Seamount.</title>
        <authorList>
            <person name="Smith H."/>
            <person name="Abuyen K."/>
            <person name="Tremblay J."/>
            <person name="Savalia P."/>
            <person name="Perez-Rodriguez I."/>
            <person name="Emerson D."/>
            <person name="Tully B."/>
            <person name="Amend J."/>
        </authorList>
    </citation>
    <scope>NUCLEOTIDE SEQUENCE [LARGE SCALE GENOMIC DNA]</scope>
    <source>
        <strain evidence="3 4">HR-1</strain>
    </source>
</reference>
<proteinExistence type="inferred from homology"/>
<dbReference type="Pfam" id="PF04333">
    <property type="entry name" value="MlaA"/>
    <property type="match status" value="1"/>
</dbReference>
<evidence type="ECO:0000313" key="3">
    <source>
        <dbReference type="EMBL" id="PNU20453.1"/>
    </source>
</evidence>
<accession>A0A2K2HB46</accession>
<comment type="caution">
    <text evidence="3">The sequence shown here is derived from an EMBL/GenBank/DDBJ whole genome shotgun (WGS) entry which is preliminary data.</text>
</comment>
<organism evidence="3 4">
    <name type="scientific">Geothermobacter hydrogeniphilus</name>
    <dbReference type="NCBI Taxonomy" id="1969733"/>
    <lineage>
        <taxon>Bacteria</taxon>
        <taxon>Pseudomonadati</taxon>
        <taxon>Thermodesulfobacteriota</taxon>
        <taxon>Desulfuromonadia</taxon>
        <taxon>Desulfuromonadales</taxon>
        <taxon>Geothermobacteraceae</taxon>
        <taxon>Geothermobacter</taxon>
    </lineage>
</organism>
<dbReference type="GO" id="GO:0120010">
    <property type="term" value="P:intermembrane phospholipid transfer"/>
    <property type="evidence" value="ECO:0007669"/>
    <property type="project" value="TreeGrafter"/>
</dbReference>
<evidence type="ECO:0000256" key="2">
    <source>
        <dbReference type="ARBA" id="ARBA00022729"/>
    </source>
</evidence>
<dbReference type="OrthoDB" id="9785326at2"/>